<name>A0AAV1CB65_OLDCO</name>
<reference evidence="2" key="1">
    <citation type="submission" date="2023-03" db="EMBL/GenBank/DDBJ databases">
        <authorList>
            <person name="Julca I."/>
        </authorList>
    </citation>
    <scope>NUCLEOTIDE SEQUENCE</scope>
</reference>
<proteinExistence type="predicted"/>
<dbReference type="PANTHER" id="PTHR34371">
    <property type="entry name" value="OS01G0551000 PROTEIN"/>
    <property type="match status" value="1"/>
</dbReference>
<feature type="compositionally biased region" description="Low complexity" evidence="1">
    <location>
        <begin position="85"/>
        <end position="102"/>
    </location>
</feature>
<dbReference type="PANTHER" id="PTHR34371:SF6">
    <property type="entry name" value="MEMBRANE-ASSOCIATED KINASE REGULATOR 6"/>
    <property type="match status" value="1"/>
</dbReference>
<gene>
    <name evidence="2" type="ORF">OLC1_LOCUS4215</name>
</gene>
<organism evidence="2 3">
    <name type="scientific">Oldenlandia corymbosa var. corymbosa</name>
    <dbReference type="NCBI Taxonomy" id="529605"/>
    <lineage>
        <taxon>Eukaryota</taxon>
        <taxon>Viridiplantae</taxon>
        <taxon>Streptophyta</taxon>
        <taxon>Embryophyta</taxon>
        <taxon>Tracheophyta</taxon>
        <taxon>Spermatophyta</taxon>
        <taxon>Magnoliopsida</taxon>
        <taxon>eudicotyledons</taxon>
        <taxon>Gunneridae</taxon>
        <taxon>Pentapetalae</taxon>
        <taxon>asterids</taxon>
        <taxon>lamiids</taxon>
        <taxon>Gentianales</taxon>
        <taxon>Rubiaceae</taxon>
        <taxon>Rubioideae</taxon>
        <taxon>Spermacoceae</taxon>
        <taxon>Hedyotis-Oldenlandia complex</taxon>
        <taxon>Oldenlandia</taxon>
    </lineage>
</organism>
<feature type="region of interest" description="Disordered" evidence="1">
    <location>
        <begin position="78"/>
        <end position="102"/>
    </location>
</feature>
<keyword evidence="3" id="KW-1185">Reference proteome</keyword>
<evidence type="ECO:0000313" key="3">
    <source>
        <dbReference type="Proteomes" id="UP001161247"/>
    </source>
</evidence>
<dbReference type="Proteomes" id="UP001161247">
    <property type="component" value="Chromosome 1"/>
</dbReference>
<dbReference type="AlphaFoldDB" id="A0AAV1CB65"/>
<evidence type="ECO:0000313" key="2">
    <source>
        <dbReference type="EMBL" id="CAI9092586.1"/>
    </source>
</evidence>
<sequence length="278" mass="31603">MEEMRKSSSQLVHQETEDIMGLVGNHQLLEKDYVPNSSTPKLSLSKLPNKHKFRETMVNFMATPPRKISVSIPFQWEEAPGKPRSSSINSNTITTSTNTTTTARRLHLPPRLVVVNNNLNNCDFSSTYSSSKLSAENYYSPTTVLDGPDQEKEYSALSLEEEFIREVKYHHHYGDHQERSFKCSSWGLKSLKEEGKWPPFPADRSFMDFPSSASAVGFPHSKSHSTRSCSSYKLLPRFKRRSSFASLSNASSNFLAGVYGNLKQAVVQWRRRQDQKQS</sequence>
<accession>A0AAV1CB65</accession>
<protein>
    <submittedName>
        <fullName evidence="2">OLC1v1027870C1</fullName>
    </submittedName>
</protein>
<dbReference type="EMBL" id="OX459118">
    <property type="protein sequence ID" value="CAI9092586.1"/>
    <property type="molecule type" value="Genomic_DNA"/>
</dbReference>
<evidence type="ECO:0000256" key="1">
    <source>
        <dbReference type="SAM" id="MobiDB-lite"/>
    </source>
</evidence>